<dbReference type="InterPro" id="IPR014825">
    <property type="entry name" value="DNA_alkylation"/>
</dbReference>
<dbReference type="SUPFAM" id="SSF48371">
    <property type="entry name" value="ARM repeat"/>
    <property type="match status" value="1"/>
</dbReference>
<reference evidence="1 2" key="1">
    <citation type="submission" date="2020-08" db="EMBL/GenBank/DDBJ databases">
        <title>Novel species isolated from subtropical streams in China.</title>
        <authorList>
            <person name="Lu H."/>
        </authorList>
    </citation>
    <scope>NUCLEOTIDE SEQUENCE [LARGE SCALE GENOMIC DNA]</scope>
    <source>
        <strain evidence="1 2">CY22W</strain>
    </source>
</reference>
<keyword evidence="2" id="KW-1185">Reference proteome</keyword>
<dbReference type="Pfam" id="PF08713">
    <property type="entry name" value="DNA_alkylation"/>
    <property type="match status" value="1"/>
</dbReference>
<evidence type="ECO:0000313" key="2">
    <source>
        <dbReference type="Proteomes" id="UP000654304"/>
    </source>
</evidence>
<evidence type="ECO:0000313" key="1">
    <source>
        <dbReference type="EMBL" id="MBC3933008.1"/>
    </source>
</evidence>
<name>A0ABR7A7X1_9BURK</name>
<comment type="caution">
    <text evidence="1">The sequence shown here is derived from an EMBL/GenBank/DDBJ whole genome shotgun (WGS) entry which is preliminary data.</text>
</comment>
<proteinExistence type="predicted"/>
<dbReference type="PANTHER" id="PTHR34070">
    <property type="entry name" value="ARMADILLO-TYPE FOLD"/>
    <property type="match status" value="1"/>
</dbReference>
<accession>A0ABR7A7X1</accession>
<dbReference type="PANTHER" id="PTHR34070:SF1">
    <property type="entry name" value="DNA ALKYLATION REPAIR PROTEIN"/>
    <property type="match status" value="1"/>
</dbReference>
<dbReference type="Proteomes" id="UP000654304">
    <property type="component" value="Unassembled WGS sequence"/>
</dbReference>
<protein>
    <submittedName>
        <fullName evidence="1">DNA alkylation repair protein</fullName>
    </submittedName>
</protein>
<dbReference type="Gene3D" id="1.20.1660.10">
    <property type="entry name" value="Hypothetical protein (EF3068)"/>
    <property type="match status" value="1"/>
</dbReference>
<dbReference type="InterPro" id="IPR016024">
    <property type="entry name" value="ARM-type_fold"/>
</dbReference>
<organism evidence="1 2">
    <name type="scientific">Undibacterium curvum</name>
    <dbReference type="NCBI Taxonomy" id="2762294"/>
    <lineage>
        <taxon>Bacteria</taxon>
        <taxon>Pseudomonadati</taxon>
        <taxon>Pseudomonadota</taxon>
        <taxon>Betaproteobacteria</taxon>
        <taxon>Burkholderiales</taxon>
        <taxon>Oxalobacteraceae</taxon>
        <taxon>Undibacterium</taxon>
    </lineage>
</organism>
<sequence length="229" mass="26564">MHILIAQLDAALRPAADLQRAEKMSAYMQHQLCFLGIQTPARRALSTPLLRPYYRADFAEIQDLALQLWAQREREFHYCAIDLLGKARRYLPASALTFLLELAQQHAWWDSVDGLADVAGDLIRLQRQEQPQVLSQIEKALQHPSFWIRRIAMLHQCGWRAETDSERLFRFALMLAPEQEFFIRKAIGWALRDYARHAPQQVTQFLNLHGTQLSSLSRREAAKHLPDII</sequence>
<dbReference type="RefSeq" id="WP_186904608.1">
    <property type="nucleotide sequence ID" value="NZ_JACOGD010000008.1"/>
</dbReference>
<dbReference type="Gene3D" id="1.25.40.290">
    <property type="entry name" value="ARM repeat domains"/>
    <property type="match status" value="1"/>
</dbReference>
<dbReference type="EMBL" id="JACOGD010000008">
    <property type="protein sequence ID" value="MBC3933008.1"/>
    <property type="molecule type" value="Genomic_DNA"/>
</dbReference>
<gene>
    <name evidence="1" type="ORF">H8K43_15120</name>
</gene>
<dbReference type="CDD" id="cd07064">
    <property type="entry name" value="AlkD_like_1"/>
    <property type="match status" value="1"/>
</dbReference>